<keyword evidence="2" id="KW-1185">Reference proteome</keyword>
<organism evidence="1 2">
    <name type="scientific">Rhizophagus irregularis</name>
    <dbReference type="NCBI Taxonomy" id="588596"/>
    <lineage>
        <taxon>Eukaryota</taxon>
        <taxon>Fungi</taxon>
        <taxon>Fungi incertae sedis</taxon>
        <taxon>Mucoromycota</taxon>
        <taxon>Glomeromycotina</taxon>
        <taxon>Glomeromycetes</taxon>
        <taxon>Glomerales</taxon>
        <taxon>Glomeraceae</taxon>
        <taxon>Rhizophagus</taxon>
    </lineage>
</organism>
<sequence>MSMNKNRIQYEPAVEFVSEFNLIFYQNITYHLSSFIEDSFLKNLFEKNTLKSVNKVQLLIEKFGINITYDKSVIDDGLDKSSEVELDDNDLN</sequence>
<dbReference type="AlphaFoldDB" id="A0A2I1H256"/>
<protein>
    <submittedName>
        <fullName evidence="1">Uncharacterized protein</fullName>
    </submittedName>
</protein>
<comment type="caution">
    <text evidence="1">The sequence shown here is derived from an EMBL/GenBank/DDBJ whole genome shotgun (WGS) entry which is preliminary data.</text>
</comment>
<name>A0A2I1H256_9GLOM</name>
<dbReference type="EMBL" id="LLXI01001303">
    <property type="protein sequence ID" value="PKY52970.1"/>
    <property type="molecule type" value="Genomic_DNA"/>
</dbReference>
<dbReference type="Proteomes" id="UP000234323">
    <property type="component" value="Unassembled WGS sequence"/>
</dbReference>
<accession>A0A2I1H256</accession>
<proteinExistence type="predicted"/>
<evidence type="ECO:0000313" key="1">
    <source>
        <dbReference type="EMBL" id="PKY52970.1"/>
    </source>
</evidence>
<reference evidence="1 2" key="1">
    <citation type="submission" date="2015-10" db="EMBL/GenBank/DDBJ databases">
        <title>Genome analyses suggest a sexual origin of heterokaryosis in a supposedly ancient asexual fungus.</title>
        <authorList>
            <person name="Ropars J."/>
            <person name="Sedzielewska K."/>
            <person name="Noel J."/>
            <person name="Charron P."/>
            <person name="Farinelli L."/>
            <person name="Marton T."/>
            <person name="Kruger M."/>
            <person name="Pelin A."/>
            <person name="Brachmann A."/>
            <person name="Corradi N."/>
        </authorList>
    </citation>
    <scope>NUCLEOTIDE SEQUENCE [LARGE SCALE GENOMIC DNA]</scope>
    <source>
        <strain evidence="1 2">A4</strain>
    </source>
</reference>
<evidence type="ECO:0000313" key="2">
    <source>
        <dbReference type="Proteomes" id="UP000234323"/>
    </source>
</evidence>
<gene>
    <name evidence="1" type="ORF">RhiirA4_470925</name>
</gene>